<dbReference type="EMBL" id="HBHX01038634">
    <property type="protein sequence ID" value="CAE0120781.1"/>
    <property type="molecule type" value="Transcribed_RNA"/>
</dbReference>
<gene>
    <name evidence="3" type="ORF">HERI1096_LOCUS21482</name>
</gene>
<dbReference type="InterPro" id="IPR036305">
    <property type="entry name" value="RGS_sf"/>
</dbReference>
<evidence type="ECO:0000256" key="1">
    <source>
        <dbReference type="SAM" id="MobiDB-lite"/>
    </source>
</evidence>
<accession>A0A7S3B2Y6</accession>
<name>A0A7S3B2Y6_9EUKA</name>
<dbReference type="AlphaFoldDB" id="A0A7S3B2Y6"/>
<dbReference type="InterPro" id="IPR044926">
    <property type="entry name" value="RGS_subdomain_2"/>
</dbReference>
<protein>
    <recommendedName>
        <fullName evidence="2">RGS domain-containing protein</fullName>
    </recommendedName>
</protein>
<dbReference type="Gene3D" id="1.10.167.10">
    <property type="entry name" value="Regulator of G-protein Signalling 4, domain 2"/>
    <property type="match status" value="1"/>
</dbReference>
<dbReference type="SMART" id="SM00315">
    <property type="entry name" value="RGS"/>
    <property type="match status" value="1"/>
</dbReference>
<organism evidence="3">
    <name type="scientific">Haptolina ericina</name>
    <dbReference type="NCBI Taxonomy" id="156174"/>
    <lineage>
        <taxon>Eukaryota</taxon>
        <taxon>Haptista</taxon>
        <taxon>Haptophyta</taxon>
        <taxon>Prymnesiophyceae</taxon>
        <taxon>Prymnesiales</taxon>
        <taxon>Prymnesiaceae</taxon>
        <taxon>Haptolina</taxon>
    </lineage>
</organism>
<evidence type="ECO:0000313" key="3">
    <source>
        <dbReference type="EMBL" id="CAE0120781.1"/>
    </source>
</evidence>
<dbReference type="Pfam" id="PF00615">
    <property type="entry name" value="RGS"/>
    <property type="match status" value="1"/>
</dbReference>
<dbReference type="PANTHER" id="PTHR10845">
    <property type="entry name" value="REGULATOR OF G PROTEIN SIGNALING"/>
    <property type="match status" value="1"/>
</dbReference>
<dbReference type="SUPFAM" id="SSF48097">
    <property type="entry name" value="Regulator of G-protein signaling, RGS"/>
    <property type="match status" value="1"/>
</dbReference>
<sequence length="214" mass="23758">MHGARTGRLPAGRQSTSLEPPSRVSKSAWPAGTSQWSRGMGQLCSKKEPALPMVTIPKQTSQPESVGERELLLPKVLKDEKACADLLAFARGEYSAENIEFYLEVDAFMARWDTHPSEKERSADFDFMVEEFLTEGANRQVCIGDERVKAVTGSGRISKDVFLTAQSIAKESMAHDIFPRFVESDLGQQYMLRIDLTRPLSHGATRSSIVGEHL</sequence>
<proteinExistence type="predicted"/>
<dbReference type="InterPro" id="IPR016137">
    <property type="entry name" value="RGS"/>
</dbReference>
<dbReference type="PANTHER" id="PTHR10845:SF192">
    <property type="entry name" value="DOUBLE HIT, ISOFORM B"/>
    <property type="match status" value="1"/>
</dbReference>
<dbReference type="PROSITE" id="PS50132">
    <property type="entry name" value="RGS"/>
    <property type="match status" value="1"/>
</dbReference>
<reference evidence="3" key="1">
    <citation type="submission" date="2021-01" db="EMBL/GenBank/DDBJ databases">
        <authorList>
            <person name="Corre E."/>
            <person name="Pelletier E."/>
            <person name="Niang G."/>
            <person name="Scheremetjew M."/>
            <person name="Finn R."/>
            <person name="Kale V."/>
            <person name="Holt S."/>
            <person name="Cochrane G."/>
            <person name="Meng A."/>
            <person name="Brown T."/>
            <person name="Cohen L."/>
        </authorList>
    </citation>
    <scope>NUCLEOTIDE SEQUENCE</scope>
    <source>
        <strain evidence="3">CCMP281</strain>
    </source>
</reference>
<feature type="region of interest" description="Disordered" evidence="1">
    <location>
        <begin position="1"/>
        <end position="39"/>
    </location>
</feature>
<evidence type="ECO:0000259" key="2">
    <source>
        <dbReference type="PROSITE" id="PS50132"/>
    </source>
</evidence>
<dbReference type="CDD" id="cd07440">
    <property type="entry name" value="RGS"/>
    <property type="match status" value="1"/>
</dbReference>
<feature type="domain" description="RGS" evidence="2">
    <location>
        <begin position="72"/>
        <end position="191"/>
    </location>
</feature>